<comment type="caution">
    <text evidence="1">The sequence shown here is derived from an EMBL/GenBank/DDBJ whole genome shotgun (WGS) entry which is preliminary data.</text>
</comment>
<evidence type="ECO:0000313" key="1">
    <source>
        <dbReference type="EMBL" id="CAJ1935381.1"/>
    </source>
</evidence>
<dbReference type="Proteomes" id="UP001295423">
    <property type="component" value="Unassembled WGS sequence"/>
</dbReference>
<dbReference type="AlphaFoldDB" id="A0AAD2CIQ7"/>
<evidence type="ECO:0000313" key="2">
    <source>
        <dbReference type="Proteomes" id="UP001295423"/>
    </source>
</evidence>
<reference evidence="1" key="1">
    <citation type="submission" date="2023-08" db="EMBL/GenBank/DDBJ databases">
        <authorList>
            <person name="Audoor S."/>
            <person name="Bilcke G."/>
        </authorList>
    </citation>
    <scope>NUCLEOTIDE SEQUENCE</scope>
</reference>
<dbReference type="EMBL" id="CAKOGP040000464">
    <property type="protein sequence ID" value="CAJ1935381.1"/>
    <property type="molecule type" value="Genomic_DNA"/>
</dbReference>
<protein>
    <submittedName>
        <fullName evidence="1">Uncharacterized protein</fullName>
    </submittedName>
</protein>
<proteinExistence type="predicted"/>
<keyword evidence="2" id="KW-1185">Reference proteome</keyword>
<sequence length="67" mass="7417">MKGLYNTTLASCIASEDDILYDPGDSQDLERSETSLHCVRDSINIETYRTVNLDISNTSSCGSCRHT</sequence>
<gene>
    <name evidence="1" type="ORF">CYCCA115_LOCUS4716</name>
</gene>
<name>A0AAD2CIQ7_9STRA</name>
<accession>A0AAD2CIQ7</accession>
<organism evidence="1 2">
    <name type="scientific">Cylindrotheca closterium</name>
    <dbReference type="NCBI Taxonomy" id="2856"/>
    <lineage>
        <taxon>Eukaryota</taxon>
        <taxon>Sar</taxon>
        <taxon>Stramenopiles</taxon>
        <taxon>Ochrophyta</taxon>
        <taxon>Bacillariophyta</taxon>
        <taxon>Bacillariophyceae</taxon>
        <taxon>Bacillariophycidae</taxon>
        <taxon>Bacillariales</taxon>
        <taxon>Bacillariaceae</taxon>
        <taxon>Cylindrotheca</taxon>
    </lineage>
</organism>